<sequence>MTEPGEDLAFDDQDSSFNGGLISRLSGSSWQNRDLIVPGPLQVALVEYRVVLGWLG</sequence>
<keyword evidence="2" id="KW-1185">Reference proteome</keyword>
<comment type="caution">
    <text evidence="1">The sequence shown here is derived from an EMBL/GenBank/DDBJ whole genome shotgun (WGS) entry which is preliminary data.</text>
</comment>
<evidence type="ECO:0000313" key="2">
    <source>
        <dbReference type="Proteomes" id="UP000032336"/>
    </source>
</evidence>
<dbReference type="AlphaFoldDB" id="A0A0D8FSR4"/>
<gene>
    <name evidence="1" type="ORF">FEAC_29740</name>
</gene>
<dbReference type="Proteomes" id="UP000032336">
    <property type="component" value="Unassembled WGS sequence"/>
</dbReference>
<organism evidence="1 2">
    <name type="scientific">Ferrimicrobium acidiphilum DSM 19497</name>
    <dbReference type="NCBI Taxonomy" id="1121877"/>
    <lineage>
        <taxon>Bacteria</taxon>
        <taxon>Bacillati</taxon>
        <taxon>Actinomycetota</taxon>
        <taxon>Acidimicrobiia</taxon>
        <taxon>Acidimicrobiales</taxon>
        <taxon>Acidimicrobiaceae</taxon>
        <taxon>Ferrimicrobium</taxon>
    </lineage>
</organism>
<proteinExistence type="predicted"/>
<reference evidence="1 2" key="1">
    <citation type="submission" date="2015-01" db="EMBL/GenBank/DDBJ databases">
        <title>Draft genome of the acidophilic iron oxidizer Ferrimicrobium acidiphilum strain T23.</title>
        <authorList>
            <person name="Poehlein A."/>
            <person name="Eisen S."/>
            <person name="Schloemann M."/>
            <person name="Johnson B.D."/>
            <person name="Daniel R."/>
            <person name="Muehling M."/>
        </authorList>
    </citation>
    <scope>NUCLEOTIDE SEQUENCE [LARGE SCALE GENOMIC DNA]</scope>
    <source>
        <strain evidence="1 2">T23</strain>
    </source>
</reference>
<dbReference type="STRING" id="1121877.FEAC_29740"/>
<evidence type="ECO:0000313" key="1">
    <source>
        <dbReference type="EMBL" id="KJE75277.1"/>
    </source>
</evidence>
<name>A0A0D8FSR4_9ACTN</name>
<accession>A0A0D8FSR4</accession>
<protein>
    <submittedName>
        <fullName evidence="1">Uncharacterized protein</fullName>
    </submittedName>
</protein>
<dbReference type="EMBL" id="JXUW01000051">
    <property type="protein sequence ID" value="KJE75277.1"/>
    <property type="molecule type" value="Genomic_DNA"/>
</dbReference>